<name>A0A1A3N7B4_MYCAS</name>
<evidence type="ECO:0000256" key="2">
    <source>
        <dbReference type="ARBA" id="ARBA00023145"/>
    </source>
</evidence>
<dbReference type="OrthoDB" id="9802030at2"/>
<evidence type="ECO:0000313" key="6">
    <source>
        <dbReference type="Proteomes" id="UP000093629"/>
    </source>
</evidence>
<dbReference type="Proteomes" id="UP000093629">
    <property type="component" value="Unassembled WGS sequence"/>
</dbReference>
<accession>A0A1A3N7B4</accession>
<keyword evidence="6" id="KW-1185">Reference proteome</keyword>
<proteinExistence type="predicted"/>
<sequence>MSRPDRIVEDLQQLLKDDPRLRSDLERSIRQAHDRAASDLDPTLRDVLDWPQNLDDYYRYVQNFIRWIPRQSDNPAWRTSSPGERYAKEVSDRLAHFFWLVDQRDDDGGPAIERSPVFRSWLTDFARQWGSFLDTPDSFNDDILRSFLEEAPDYTVEESLIDGRPNQPSGWLTFNQFFARELNPGLRPISEPSNNMVVTSPADCSYRHTYGIDAESNIPATTVKGTHRYGNIRQLLEGSRYADSFANGTFVHYMLPPSSYHRYHAPVGGFVRESFVTTGQVYMQVDLVDGQLESKDSSQSGYEFFQTRGVLVLDTAESGYGDVGVVAVVPVGMSHVASVNLTTVTDTKLPKGEEFGFFAFGGSDIIILFQEGIAQRVDTDAGFCKVGSPIAHLNPASPAP</sequence>
<keyword evidence="3" id="KW-0456">Lyase</keyword>
<dbReference type="AlphaFoldDB" id="A0A1A3N7B4"/>
<dbReference type="InterPro" id="IPR003817">
    <property type="entry name" value="PS_Dcarbxylase"/>
</dbReference>
<evidence type="ECO:0000256" key="4">
    <source>
        <dbReference type="ARBA" id="ARBA00023317"/>
    </source>
</evidence>
<keyword evidence="4" id="KW-0670">Pyruvate</keyword>
<evidence type="ECO:0000313" key="5">
    <source>
        <dbReference type="EMBL" id="OBK16949.1"/>
    </source>
</evidence>
<keyword evidence="2" id="KW-0865">Zymogen</keyword>
<dbReference type="EMBL" id="LZLQ01000058">
    <property type="protein sequence ID" value="OBK16949.1"/>
    <property type="molecule type" value="Genomic_DNA"/>
</dbReference>
<comment type="caution">
    <text evidence="5">The sequence shown here is derived from an EMBL/GenBank/DDBJ whole genome shotgun (WGS) entry which is preliminary data.</text>
</comment>
<organism evidence="5 6">
    <name type="scientific">Mycobacterium asiaticum</name>
    <dbReference type="NCBI Taxonomy" id="1790"/>
    <lineage>
        <taxon>Bacteria</taxon>
        <taxon>Bacillati</taxon>
        <taxon>Actinomycetota</taxon>
        <taxon>Actinomycetes</taxon>
        <taxon>Mycobacteriales</taxon>
        <taxon>Mycobacteriaceae</taxon>
        <taxon>Mycobacterium</taxon>
    </lineage>
</organism>
<protein>
    <submittedName>
        <fullName evidence="5">Phosphatidylserine decarboxylase</fullName>
    </submittedName>
</protein>
<keyword evidence="1" id="KW-0210">Decarboxylase</keyword>
<dbReference type="GO" id="GO:0008654">
    <property type="term" value="P:phospholipid biosynthetic process"/>
    <property type="evidence" value="ECO:0007669"/>
    <property type="project" value="InterPro"/>
</dbReference>
<dbReference type="GO" id="GO:0004609">
    <property type="term" value="F:phosphatidylserine decarboxylase activity"/>
    <property type="evidence" value="ECO:0007669"/>
    <property type="project" value="InterPro"/>
</dbReference>
<dbReference type="Pfam" id="PF02666">
    <property type="entry name" value="PS_Dcarbxylase"/>
    <property type="match status" value="1"/>
</dbReference>
<dbReference type="PANTHER" id="PTHR10067:SF13">
    <property type="entry name" value="PHOSPHATIDYLSERINE DECARBOXYLASE"/>
    <property type="match status" value="1"/>
</dbReference>
<evidence type="ECO:0000256" key="3">
    <source>
        <dbReference type="ARBA" id="ARBA00023239"/>
    </source>
</evidence>
<gene>
    <name evidence="5" type="ORF">A5636_24195</name>
</gene>
<dbReference type="PANTHER" id="PTHR10067">
    <property type="entry name" value="PHOSPHATIDYLSERINE DECARBOXYLASE"/>
    <property type="match status" value="1"/>
</dbReference>
<evidence type="ECO:0000256" key="1">
    <source>
        <dbReference type="ARBA" id="ARBA00022793"/>
    </source>
</evidence>
<reference evidence="6" key="1">
    <citation type="submission" date="2016-06" db="EMBL/GenBank/DDBJ databases">
        <authorList>
            <person name="Sutton G."/>
            <person name="Brinkac L."/>
            <person name="Sanka R."/>
            <person name="Adams M."/>
            <person name="Lau E."/>
            <person name="Garcia-Basteiro A."/>
            <person name="Lopez-Varela E."/>
            <person name="Palencia S."/>
        </authorList>
    </citation>
    <scope>NUCLEOTIDE SEQUENCE [LARGE SCALE GENOMIC DNA]</scope>
    <source>
        <strain evidence="6">1245139.5</strain>
    </source>
</reference>